<accession>B2UPT4</accession>
<organism evidence="1 2">
    <name type="scientific">Akkermansia muciniphila (strain ATCC BAA-835 / DSM 22959 / JCM 33894 / BCRC 81048 / CCUG 64013 / CIP 107961 / Muc)</name>
    <dbReference type="NCBI Taxonomy" id="349741"/>
    <lineage>
        <taxon>Bacteria</taxon>
        <taxon>Pseudomonadati</taxon>
        <taxon>Verrucomicrobiota</taxon>
        <taxon>Verrucomicrobiia</taxon>
        <taxon>Verrucomicrobiales</taxon>
        <taxon>Akkermansiaceae</taxon>
        <taxon>Akkermansia</taxon>
    </lineage>
</organism>
<dbReference type="HOGENOM" id="CLU_2696298_0_0_0"/>
<dbReference type="Proteomes" id="UP000001031">
    <property type="component" value="Chromosome"/>
</dbReference>
<dbReference type="EMBL" id="CP001071">
    <property type="protein sequence ID" value="ACD05962.1"/>
    <property type="molecule type" value="Genomic_DNA"/>
</dbReference>
<reference evidence="2" key="1">
    <citation type="journal article" date="2011" name="PLoS ONE">
        <title>The genome of Akkermansia muciniphila, a dedicated intestinal mucin degrader, and its use in exploring intestinal metagenomes.</title>
        <authorList>
            <person name="van Passel M.W."/>
            <person name="Kant R."/>
            <person name="Zoetendal E.G."/>
            <person name="Plugge C.M."/>
            <person name="Derrien M."/>
            <person name="Malfatti S.A."/>
            <person name="Chain P.S."/>
            <person name="Woyke T."/>
            <person name="Palva A."/>
            <person name="de Vos W.M."/>
            <person name="Smidt H."/>
        </authorList>
    </citation>
    <scope>NUCLEOTIDE SEQUENCE [LARGE SCALE GENOMIC DNA]</scope>
    <source>
        <strain evidence="2">ATCC BAA-835 / DSM 22959 / JCM 33894 / BCRC 81048 / CCUG 64013 / CIP 107961 / Muc</strain>
    </source>
</reference>
<dbReference type="RefSeq" id="WP_012421176.1">
    <property type="nucleotide sequence ID" value="NC_010655.1"/>
</dbReference>
<name>B2UPT4_AKKM8</name>
<evidence type="ECO:0000313" key="2">
    <source>
        <dbReference type="Proteomes" id="UP000001031"/>
    </source>
</evidence>
<evidence type="ECO:0000313" key="1">
    <source>
        <dbReference type="EMBL" id="ACD05962.1"/>
    </source>
</evidence>
<dbReference type="AlphaFoldDB" id="B2UPT4"/>
<proteinExistence type="predicted"/>
<dbReference type="KEGG" id="amu:Amuc_2154"/>
<gene>
    <name evidence="1" type="ordered locus">Amuc_2154</name>
</gene>
<dbReference type="PaxDb" id="349741-Amuc_2154"/>
<dbReference type="eggNOG" id="COG3209">
    <property type="taxonomic scope" value="Bacteria"/>
</dbReference>
<protein>
    <submittedName>
        <fullName evidence="1">Uncharacterized protein</fullName>
    </submittedName>
</protein>
<sequence>MPDCPHAVGGMEPARSDSFSYNGRNELTAATLSAAPYGYSYDNIGNRKTNAGDREKIYKCLFNFIHLHEIVMN</sequence>
<keyword evidence="2" id="KW-1185">Reference proteome</keyword>
<dbReference type="STRING" id="349741.Amuc_2154"/>